<comment type="caution">
    <text evidence="2">The sequence shown here is derived from an EMBL/GenBank/DDBJ whole genome shotgun (WGS) entry which is preliminary data.</text>
</comment>
<name>S0G238_9BACT</name>
<dbReference type="EMBL" id="APJX01000009">
    <property type="protein sequence ID" value="EMS78202.1"/>
    <property type="molecule type" value="Genomic_DNA"/>
</dbReference>
<organism evidence="2 3">
    <name type="scientific">Desulfotignum phosphitoxidans DSM 13687</name>
    <dbReference type="NCBI Taxonomy" id="1286635"/>
    <lineage>
        <taxon>Bacteria</taxon>
        <taxon>Pseudomonadati</taxon>
        <taxon>Thermodesulfobacteriota</taxon>
        <taxon>Desulfobacteria</taxon>
        <taxon>Desulfobacterales</taxon>
        <taxon>Desulfobacteraceae</taxon>
        <taxon>Desulfotignum</taxon>
    </lineage>
</organism>
<accession>S0G238</accession>
<dbReference type="RefSeq" id="WP_006967615.1">
    <property type="nucleotide sequence ID" value="NZ_APJX01000009.1"/>
</dbReference>
<keyword evidence="3" id="KW-1185">Reference proteome</keyword>
<dbReference type="AlphaFoldDB" id="S0G238"/>
<protein>
    <submittedName>
        <fullName evidence="2">Uncharacterized protein</fullName>
    </submittedName>
</protein>
<gene>
    <name evidence="2" type="ORF">Dpo_9c00340</name>
</gene>
<evidence type="ECO:0000313" key="3">
    <source>
        <dbReference type="Proteomes" id="UP000014216"/>
    </source>
</evidence>
<keyword evidence="1" id="KW-0732">Signal</keyword>
<dbReference type="OrthoDB" id="5420436at2"/>
<feature type="chain" id="PRO_5004486956" evidence="1">
    <location>
        <begin position="33"/>
        <end position="141"/>
    </location>
</feature>
<reference evidence="2 3" key="1">
    <citation type="journal article" date="2013" name="Genome Announc.">
        <title>Draft Genome Sequence of Desulfotignum phosphitoxidans DSM 13687 Strain FiPS-3.</title>
        <authorList>
            <person name="Poehlein A."/>
            <person name="Daniel R."/>
            <person name="Simeonova D.D."/>
        </authorList>
    </citation>
    <scope>NUCLEOTIDE SEQUENCE [LARGE SCALE GENOMIC DNA]</scope>
    <source>
        <strain evidence="2 3">DSM 13687</strain>
    </source>
</reference>
<evidence type="ECO:0000313" key="2">
    <source>
        <dbReference type="EMBL" id="EMS78202.1"/>
    </source>
</evidence>
<sequence>MIRKKAKNLCLPVLCAITFALVMFQMPAQCHALDIYIEIDVSPNVINIQSQSTVVTVHTNIAYSIVAGTSVTLNGVEIAWWKSDDRGNFVAKFDSDDIKTLDGLKIGEYNTLTLIGFTTGGEEFTGTQDIMVIENIPAGKQ</sequence>
<feature type="signal peptide" evidence="1">
    <location>
        <begin position="1"/>
        <end position="32"/>
    </location>
</feature>
<dbReference type="Proteomes" id="UP000014216">
    <property type="component" value="Unassembled WGS sequence"/>
</dbReference>
<proteinExistence type="predicted"/>
<evidence type="ECO:0000256" key="1">
    <source>
        <dbReference type="SAM" id="SignalP"/>
    </source>
</evidence>